<accession>A0A7S3G8T3</accession>
<name>A0A7S3G8T3_9EUKA</name>
<dbReference type="AlphaFoldDB" id="A0A7S3G8T3"/>
<organism evidence="2">
    <name type="scientific">Palpitomonas bilix</name>
    <dbReference type="NCBI Taxonomy" id="652834"/>
    <lineage>
        <taxon>Eukaryota</taxon>
        <taxon>Eukaryota incertae sedis</taxon>
    </lineage>
</organism>
<gene>
    <name evidence="2" type="ORF">PBIL07802_LOCUS15403</name>
</gene>
<feature type="chain" id="PRO_5031443387" description="Secreted protein" evidence="1">
    <location>
        <begin position="28"/>
        <end position="107"/>
    </location>
</feature>
<evidence type="ECO:0000313" key="2">
    <source>
        <dbReference type="EMBL" id="CAE0253169.1"/>
    </source>
</evidence>
<feature type="signal peptide" evidence="1">
    <location>
        <begin position="1"/>
        <end position="27"/>
    </location>
</feature>
<evidence type="ECO:0000256" key="1">
    <source>
        <dbReference type="SAM" id="SignalP"/>
    </source>
</evidence>
<protein>
    <recommendedName>
        <fullName evidence="3">Secreted protein</fullName>
    </recommendedName>
</protein>
<dbReference type="EMBL" id="HBIB01023470">
    <property type="protein sequence ID" value="CAE0253169.1"/>
    <property type="molecule type" value="Transcribed_RNA"/>
</dbReference>
<reference evidence="2" key="1">
    <citation type="submission" date="2021-01" db="EMBL/GenBank/DDBJ databases">
        <authorList>
            <person name="Corre E."/>
            <person name="Pelletier E."/>
            <person name="Niang G."/>
            <person name="Scheremetjew M."/>
            <person name="Finn R."/>
            <person name="Kale V."/>
            <person name="Holt S."/>
            <person name="Cochrane G."/>
            <person name="Meng A."/>
            <person name="Brown T."/>
            <person name="Cohen L."/>
        </authorList>
    </citation>
    <scope>NUCLEOTIDE SEQUENCE</scope>
    <source>
        <strain evidence="2">NIES-2562</strain>
    </source>
</reference>
<sequence>MLPLALPPPLLTAITLLTLASFESIDALLEKSEVDWPIASPILRSFQLFQLCPNVMERLWCCGALIDHARLAIFGTVRAESRRGTYVCRRLGRSPLLYSPAASMPFH</sequence>
<evidence type="ECO:0008006" key="3">
    <source>
        <dbReference type="Google" id="ProtNLM"/>
    </source>
</evidence>
<proteinExistence type="predicted"/>
<keyword evidence="1" id="KW-0732">Signal</keyword>